<feature type="transmembrane region" description="Helical" evidence="14">
    <location>
        <begin position="21"/>
        <end position="45"/>
    </location>
</feature>
<sequence>MSNKDKNKNFNVPNTLTVLRIILVIPFMYFYLNGAVVPAIIMLLFAGLTDVLDGLIARRFHQYTELGQLLDPISDKIIQGSVAISLAIRHPMLLPLFLIFIIKEGIMLVGGAVLLRKRKRPCAAQWYGKFATVLFYITFAVILMVDMFRVWQWAITAVVVLLIVTAFFMIYALVMYGRAFFRILNSTAPEDQLDLDKMMDKKKYREKK</sequence>
<dbReference type="PIRSF" id="PIRSF000847">
    <property type="entry name" value="Phos_ph_gly_syn"/>
    <property type="match status" value="1"/>
</dbReference>
<dbReference type="InterPro" id="IPR048254">
    <property type="entry name" value="CDP_ALCOHOL_P_TRANSF_CS"/>
</dbReference>
<dbReference type="InterPro" id="IPR000462">
    <property type="entry name" value="CDP-OH_P_trans"/>
</dbReference>
<dbReference type="EMBL" id="CP046051">
    <property type="protein sequence ID" value="QKN24362.1"/>
    <property type="molecule type" value="Genomic_DNA"/>
</dbReference>
<keyword evidence="5 13" id="KW-0808">Transferase</keyword>
<evidence type="ECO:0000256" key="1">
    <source>
        <dbReference type="ARBA" id="ARBA00003973"/>
    </source>
</evidence>
<dbReference type="Proteomes" id="UP000509623">
    <property type="component" value="Chromosome"/>
</dbReference>
<dbReference type="UniPathway" id="UPA00084">
    <property type="reaction ID" value="UER00503"/>
</dbReference>
<keyword evidence="11" id="KW-1208">Phospholipid metabolism</keyword>
<dbReference type="GO" id="GO:0016020">
    <property type="term" value="C:membrane"/>
    <property type="evidence" value="ECO:0007669"/>
    <property type="project" value="UniProtKB-SubCell"/>
</dbReference>
<keyword evidence="4" id="KW-0444">Lipid biosynthesis</keyword>
<dbReference type="PANTHER" id="PTHR14269">
    <property type="entry name" value="CDP-DIACYLGLYCEROL--GLYCEROL-3-PHOSPHATE 3-PHOSPHATIDYLTRANSFERASE-RELATED"/>
    <property type="match status" value="1"/>
</dbReference>
<keyword evidence="7 14" id="KW-1133">Transmembrane helix</keyword>
<dbReference type="PROSITE" id="PS00379">
    <property type="entry name" value="CDP_ALCOHOL_P_TRANSF"/>
    <property type="match status" value="1"/>
</dbReference>
<gene>
    <name evidence="15" type="ORF">GJQ69_07640</name>
    <name evidence="16" type="ORF">GKP14_06165</name>
</gene>
<comment type="function">
    <text evidence="1">This protein catalyzes the committed step to the synthesis of the acidic phospholipids.</text>
</comment>
<dbReference type="Proteomes" id="UP000501316">
    <property type="component" value="Chromosome"/>
</dbReference>
<dbReference type="PANTHER" id="PTHR14269:SF11">
    <property type="entry name" value="CDP-DIACYLGLYCEROL--GLYCEROL-3-PHOSPHATE 3-PHOSPHATIDYLTRANSFERASE"/>
    <property type="match status" value="1"/>
</dbReference>
<evidence type="ECO:0000313" key="17">
    <source>
        <dbReference type="Proteomes" id="UP000501316"/>
    </source>
</evidence>
<name>A0A859DTX7_9FIRM</name>
<evidence type="ECO:0000313" key="16">
    <source>
        <dbReference type="EMBL" id="QKO30625.1"/>
    </source>
</evidence>
<evidence type="ECO:0000256" key="10">
    <source>
        <dbReference type="ARBA" id="ARBA00023209"/>
    </source>
</evidence>
<evidence type="ECO:0000256" key="2">
    <source>
        <dbReference type="ARBA" id="ARBA00004141"/>
    </source>
</evidence>
<comment type="similarity">
    <text evidence="3 13">Belongs to the CDP-alcohol phosphatidyltransferase class-I family.</text>
</comment>
<dbReference type="InterPro" id="IPR050324">
    <property type="entry name" value="CDP-alcohol_PTase-I"/>
</dbReference>
<dbReference type="KEGG" id="clf:GJQ69_07640"/>
<protein>
    <recommendedName>
        <fullName evidence="12">Phosphatidylglycerophosphate synthase</fullName>
    </recommendedName>
</protein>
<dbReference type="RefSeq" id="WP_086035312.1">
    <property type="nucleotide sequence ID" value="NZ_CP046051.1"/>
</dbReference>
<dbReference type="InterPro" id="IPR004570">
    <property type="entry name" value="Phosphatidylglycerol_P_synth"/>
</dbReference>
<evidence type="ECO:0000256" key="9">
    <source>
        <dbReference type="ARBA" id="ARBA00023136"/>
    </source>
</evidence>
<keyword evidence="9 14" id="KW-0472">Membrane</keyword>
<evidence type="ECO:0000256" key="14">
    <source>
        <dbReference type="SAM" id="Phobius"/>
    </source>
</evidence>
<reference evidence="16" key="3">
    <citation type="journal article" date="2022" name="Int. J. Syst. Evol. Microbiol.">
        <title>Caproicibacterium lactatifermentans sp. nov., isolated from pit clay used for the production of Chinese strong aroma-type liquor.</title>
        <authorList>
            <person name="Wang H."/>
            <person name="Gu Y."/>
            <person name="Zhao D."/>
            <person name="Qiao Z."/>
            <person name="Zheng J."/>
            <person name="Gao J."/>
            <person name="Ren C."/>
            <person name="Xu Y."/>
        </authorList>
    </citation>
    <scope>NUCLEOTIDE SEQUENCE</scope>
    <source>
        <strain evidence="16">JNU-WLY1368</strain>
    </source>
</reference>
<evidence type="ECO:0000313" key="15">
    <source>
        <dbReference type="EMBL" id="QKN24362.1"/>
    </source>
</evidence>
<evidence type="ECO:0000313" key="18">
    <source>
        <dbReference type="Proteomes" id="UP000509623"/>
    </source>
</evidence>
<evidence type="ECO:0000256" key="6">
    <source>
        <dbReference type="ARBA" id="ARBA00022692"/>
    </source>
</evidence>
<evidence type="ECO:0000256" key="11">
    <source>
        <dbReference type="ARBA" id="ARBA00023264"/>
    </source>
</evidence>
<feature type="transmembrane region" description="Helical" evidence="14">
    <location>
        <begin position="92"/>
        <end position="114"/>
    </location>
</feature>
<evidence type="ECO:0000256" key="3">
    <source>
        <dbReference type="ARBA" id="ARBA00010441"/>
    </source>
</evidence>
<keyword evidence="6 14" id="KW-0812">Transmembrane</keyword>
<evidence type="ECO:0000256" key="5">
    <source>
        <dbReference type="ARBA" id="ARBA00022679"/>
    </source>
</evidence>
<reference evidence="17 18" key="1">
    <citation type="submission" date="2019-11" db="EMBL/GenBank/DDBJ databases">
        <authorList>
            <person name="Ren C."/>
            <person name="Wang H."/>
            <person name="Xu Y."/>
        </authorList>
    </citation>
    <scope>NUCLEOTIDE SEQUENCE [LARGE SCALE GENOMIC DNA]</scope>
    <source>
        <strain evidence="18">JNU-WLY1368</strain>
        <strain evidence="15 17">LBM 19010</strain>
    </source>
</reference>
<feature type="transmembrane region" description="Helical" evidence="14">
    <location>
        <begin position="151"/>
        <end position="174"/>
    </location>
</feature>
<dbReference type="EMBL" id="CP046161">
    <property type="protein sequence ID" value="QKO30625.1"/>
    <property type="molecule type" value="Genomic_DNA"/>
</dbReference>
<comment type="subcellular location">
    <subcellularLocation>
        <location evidence="2">Membrane</location>
        <topology evidence="2">Multi-pass membrane protein</topology>
    </subcellularLocation>
</comment>
<dbReference type="GO" id="GO:0008444">
    <property type="term" value="F:CDP-diacylglycerol-glycerol-3-phosphate 3-phosphatidyltransferase activity"/>
    <property type="evidence" value="ECO:0007669"/>
    <property type="project" value="InterPro"/>
</dbReference>
<dbReference type="AlphaFoldDB" id="A0A859DTX7"/>
<evidence type="ECO:0000256" key="8">
    <source>
        <dbReference type="ARBA" id="ARBA00023098"/>
    </source>
</evidence>
<evidence type="ECO:0000256" key="4">
    <source>
        <dbReference type="ARBA" id="ARBA00022516"/>
    </source>
</evidence>
<dbReference type="GO" id="GO:0006655">
    <property type="term" value="P:phosphatidylglycerol biosynthetic process"/>
    <property type="evidence" value="ECO:0007669"/>
    <property type="project" value="UniProtKB-UniPathway"/>
</dbReference>
<keyword evidence="18" id="KW-1185">Reference proteome</keyword>
<organism evidence="15 17">
    <name type="scientific">Caproicibacterium lactatifermentans</name>
    <dbReference type="NCBI Taxonomy" id="2666138"/>
    <lineage>
        <taxon>Bacteria</taxon>
        <taxon>Bacillati</taxon>
        <taxon>Bacillota</taxon>
        <taxon>Clostridia</taxon>
        <taxon>Eubacteriales</taxon>
        <taxon>Oscillospiraceae</taxon>
        <taxon>Caproicibacterium</taxon>
    </lineage>
</organism>
<dbReference type="InterPro" id="IPR043130">
    <property type="entry name" value="CDP-OH_PTrfase_TM_dom"/>
</dbReference>
<accession>A0A859DTX7</accession>
<dbReference type="Pfam" id="PF01066">
    <property type="entry name" value="CDP-OH_P_transf"/>
    <property type="match status" value="1"/>
</dbReference>
<reference evidence="16" key="2">
    <citation type="journal article" date="2021" name="Appl. Environ. Microbiol.">
        <title>Adaptability of a Caproate-Producing Bacterium Contributes to Its Dominance in an Anaerobic Fermentation System.</title>
        <authorList>
            <person name="Wang H."/>
            <person name="Gu Y."/>
            <person name="Zhou W."/>
            <person name="Zhao D."/>
            <person name="Qiao Z."/>
            <person name="Zheng J."/>
            <person name="Gao J."/>
            <person name="Chen X."/>
            <person name="Ren C."/>
            <person name="Xu Y."/>
        </authorList>
    </citation>
    <scope>NUCLEOTIDE SEQUENCE</scope>
    <source>
        <strain evidence="16">JNU-WLY1368</strain>
    </source>
</reference>
<evidence type="ECO:0000256" key="7">
    <source>
        <dbReference type="ARBA" id="ARBA00022989"/>
    </source>
</evidence>
<proteinExistence type="inferred from homology"/>
<keyword evidence="10" id="KW-0594">Phospholipid biosynthesis</keyword>
<evidence type="ECO:0000256" key="12">
    <source>
        <dbReference type="ARBA" id="ARBA00033018"/>
    </source>
</evidence>
<feature type="transmembrane region" description="Helical" evidence="14">
    <location>
        <begin position="126"/>
        <end position="145"/>
    </location>
</feature>
<keyword evidence="8" id="KW-0443">Lipid metabolism</keyword>
<dbReference type="Gene3D" id="1.20.120.1760">
    <property type="match status" value="1"/>
</dbReference>
<evidence type="ECO:0000256" key="13">
    <source>
        <dbReference type="RuleBase" id="RU003750"/>
    </source>
</evidence>